<evidence type="ECO:0000256" key="1">
    <source>
        <dbReference type="ARBA" id="ARBA00004193"/>
    </source>
</evidence>
<feature type="compositionally biased region" description="Polar residues" evidence="8">
    <location>
        <begin position="211"/>
        <end position="221"/>
    </location>
</feature>
<feature type="compositionally biased region" description="Basic and acidic residues" evidence="8">
    <location>
        <begin position="583"/>
        <end position="600"/>
    </location>
</feature>
<dbReference type="RefSeq" id="XP_033786601.1">
    <property type="nucleotide sequence ID" value="XM_033930710.1"/>
</dbReference>
<reference evidence="10" key="1">
    <citation type="submission" date="2025-08" db="UniProtKB">
        <authorList>
            <consortium name="RefSeq"/>
        </authorList>
    </citation>
    <scope>IDENTIFICATION</scope>
</reference>
<keyword evidence="5" id="KW-0472">Membrane</keyword>
<evidence type="ECO:0000256" key="6">
    <source>
        <dbReference type="ARBA" id="ARBA00023139"/>
    </source>
</evidence>
<evidence type="ECO:0000256" key="8">
    <source>
        <dbReference type="SAM" id="MobiDB-lite"/>
    </source>
</evidence>
<gene>
    <name evidence="10" type="primary">RFTN1</name>
</gene>
<comment type="subcellular location">
    <subcellularLocation>
        <location evidence="1">Cell membrane</location>
        <topology evidence="1">Lipid-anchor</topology>
    </subcellularLocation>
</comment>
<organism evidence="9 10">
    <name type="scientific">Geotrypetes seraphini</name>
    <name type="common">Gaboon caecilian</name>
    <name type="synonym">Caecilia seraphini</name>
    <dbReference type="NCBI Taxonomy" id="260995"/>
    <lineage>
        <taxon>Eukaryota</taxon>
        <taxon>Metazoa</taxon>
        <taxon>Chordata</taxon>
        <taxon>Craniata</taxon>
        <taxon>Vertebrata</taxon>
        <taxon>Euteleostomi</taxon>
        <taxon>Amphibia</taxon>
        <taxon>Gymnophiona</taxon>
        <taxon>Geotrypetes</taxon>
    </lineage>
</organism>
<proteinExistence type="inferred from homology"/>
<keyword evidence="4" id="KW-0519">Myristate</keyword>
<dbReference type="GO" id="GO:0005886">
    <property type="term" value="C:plasma membrane"/>
    <property type="evidence" value="ECO:0007669"/>
    <property type="project" value="UniProtKB-SubCell"/>
</dbReference>
<dbReference type="OrthoDB" id="9942562at2759"/>
<comment type="similarity">
    <text evidence="2">Belongs to the raftlin family.</text>
</comment>
<evidence type="ECO:0000256" key="3">
    <source>
        <dbReference type="ARBA" id="ARBA00022475"/>
    </source>
</evidence>
<dbReference type="InterPro" id="IPR028169">
    <property type="entry name" value="Raftlin"/>
</dbReference>
<dbReference type="Pfam" id="PF15250">
    <property type="entry name" value="Raftlin"/>
    <property type="match status" value="1"/>
</dbReference>
<dbReference type="PANTHER" id="PTHR17601:SF3">
    <property type="entry name" value="RAFTLIN"/>
    <property type="match status" value="1"/>
</dbReference>
<dbReference type="AlphaFoldDB" id="A0A6P8QIP6"/>
<dbReference type="FunCoup" id="A0A6P8QIP6">
    <property type="interactions" value="437"/>
</dbReference>
<evidence type="ECO:0000256" key="5">
    <source>
        <dbReference type="ARBA" id="ARBA00023136"/>
    </source>
</evidence>
<keyword evidence="3" id="KW-1003">Cell membrane</keyword>
<dbReference type="Proteomes" id="UP000515159">
    <property type="component" value="Chromosome 2"/>
</dbReference>
<dbReference type="CTD" id="23180"/>
<dbReference type="KEGG" id="gsh:117354004"/>
<dbReference type="PANTHER" id="PTHR17601">
    <property type="entry name" value="RAFTLIN-RELATED"/>
    <property type="match status" value="1"/>
</dbReference>
<sequence length="621" mass="69452">MYTSAGITMGCGLYKLERPAEKKPGNIYSTLKRPQVETKIDVAYEYHFLDFTTLNDADVPGSPAIRLSSVRDLPVQLQELYQQGFILAAVHPLVQPSNGKERIPQEQIFRAVLMKKTERNEKTDNEGYSLALEFVTSSEQPSSKAMIPEVVEKIKGAADQGLKFVGIIHQYSSQVNHNAITNEAPTHNSPEDVKDVGNSSKSLEGYASLGSKKSSNGTNGFTGAAPSETIADQDTELSEELKGEGEVTQQPDLDPGRGENGAQLQQENTSFVADRPEREPQGDIPALCDEVSHQKTDVFAIFNKPKTQGGCSKYLTVHIPMKVYKNGQAINSLEANWLEHMTEHFKRGSSLVNAAFYLGMVNDSSQGSTDGVFIFEEFSEDNRTSRGYDAIVVEQWTVLEGVKVQTDYVPLLNSLAPYGWQLTCILPTPIVKTTREGKLATKQIVFLQRPVLLQKLKKRECKFRWWLSKEERQGKQSKKSSKDKANAKEIQPPEENLIENNKNGEEESIRIEDVGGYMTDLNIHKDGVPHHNQDETLKEENLSCLQQENDKESEERLSPNHHTWNEMEMSEDEKSSTNHSKRRDSPGESCTREKEDEKEVISTTIVGEGGTVAVIQEIEEK</sequence>
<keyword evidence="6" id="KW-0564">Palmitate</keyword>
<name>A0A6P8QIP6_GEOSA</name>
<evidence type="ECO:0000256" key="2">
    <source>
        <dbReference type="ARBA" id="ARBA00006390"/>
    </source>
</evidence>
<evidence type="ECO:0000313" key="9">
    <source>
        <dbReference type="Proteomes" id="UP000515159"/>
    </source>
</evidence>
<feature type="region of interest" description="Disordered" evidence="8">
    <location>
        <begin position="181"/>
        <end position="264"/>
    </location>
</feature>
<feature type="compositionally biased region" description="Basic and acidic residues" evidence="8">
    <location>
        <begin position="474"/>
        <end position="487"/>
    </location>
</feature>
<evidence type="ECO:0000313" key="10">
    <source>
        <dbReference type="RefSeq" id="XP_033786601.1"/>
    </source>
</evidence>
<evidence type="ECO:0000256" key="4">
    <source>
        <dbReference type="ARBA" id="ARBA00022707"/>
    </source>
</evidence>
<keyword evidence="9" id="KW-1185">Reference proteome</keyword>
<dbReference type="GeneID" id="117354004"/>
<feature type="region of interest" description="Disordered" evidence="8">
    <location>
        <begin position="546"/>
        <end position="621"/>
    </location>
</feature>
<evidence type="ECO:0000256" key="7">
    <source>
        <dbReference type="ARBA" id="ARBA00023288"/>
    </source>
</evidence>
<feature type="region of interest" description="Disordered" evidence="8">
    <location>
        <begin position="474"/>
        <end position="507"/>
    </location>
</feature>
<keyword evidence="7" id="KW-0449">Lipoprotein</keyword>
<protein>
    <submittedName>
        <fullName evidence="10">Raftlin isoform X1</fullName>
    </submittedName>
</protein>
<dbReference type="InParanoid" id="A0A6P8QIP6"/>
<accession>A0A6P8QIP6</accession>
<feature type="compositionally biased region" description="Basic and acidic residues" evidence="8">
    <location>
        <begin position="548"/>
        <end position="558"/>
    </location>
</feature>